<comment type="caution">
    <text evidence="2">The sequence shown here is derived from an EMBL/GenBank/DDBJ whole genome shotgun (WGS) entry which is preliminary data.</text>
</comment>
<dbReference type="GeneID" id="98178003"/>
<keyword evidence="3" id="KW-1185">Reference proteome</keyword>
<gene>
    <name evidence="2" type="ORF">MFIFM68171_07260</name>
</gene>
<sequence length="393" mass="44837">MTPTTHPPNRIEYVWPCGHYENVAVQKAPGISFVRGQFTLPLAKPPDDFTDEERTGVPGQRKCCRCRATCNLFKPPEACEGCKHSFPGCQTCLIVDSSGSREIATIERRVTGEFDQTPASWRCNSCEVINAFENELTLNGFLAPKVRAYRKSMRCKGCNQPFAEDSWVISPFSIYLGTWNGKIVAEGGPWHWSLDWHRDFAREDHPKDDCYATRQNGRRRRENPCIARHFSPSRAAKRLRVPALFVDVHDDHSLPPCSAGLTPLYETPHRGTHDQIDDGRSVDPELLHETWTIRDRQTVDSPAFTVEYYRYNDAEGDEQQASYYDLDLGSYYDPPGSENGRPYKEQRSKRYQPIKAEPVQDAKPYKYPDEYLEDGSSQGVHSESSLLNAYLSR</sequence>
<proteinExistence type="predicted"/>
<reference evidence="2 3" key="1">
    <citation type="submission" date="2024-09" db="EMBL/GenBank/DDBJ databases">
        <title>Itraconazole resistance in Madurella fahalii resulting from another homologue of gene encoding cytochrome P450 14-alpha sterol demethylase (CYP51).</title>
        <authorList>
            <person name="Yoshioka I."/>
            <person name="Fahal A.H."/>
            <person name="Kaneko S."/>
            <person name="Yaguchi T."/>
        </authorList>
    </citation>
    <scope>NUCLEOTIDE SEQUENCE [LARGE SCALE GENOMIC DNA]</scope>
    <source>
        <strain evidence="2 3">IFM 68171</strain>
    </source>
</reference>
<dbReference type="Proteomes" id="UP001628179">
    <property type="component" value="Unassembled WGS sequence"/>
</dbReference>
<feature type="region of interest" description="Disordered" evidence="1">
    <location>
        <begin position="327"/>
        <end position="393"/>
    </location>
</feature>
<feature type="compositionally biased region" description="Basic and acidic residues" evidence="1">
    <location>
        <begin position="358"/>
        <end position="369"/>
    </location>
</feature>
<evidence type="ECO:0000313" key="3">
    <source>
        <dbReference type="Proteomes" id="UP001628179"/>
    </source>
</evidence>
<evidence type="ECO:0000256" key="1">
    <source>
        <dbReference type="SAM" id="MobiDB-lite"/>
    </source>
</evidence>
<organism evidence="2 3">
    <name type="scientific">Madurella fahalii</name>
    <dbReference type="NCBI Taxonomy" id="1157608"/>
    <lineage>
        <taxon>Eukaryota</taxon>
        <taxon>Fungi</taxon>
        <taxon>Dikarya</taxon>
        <taxon>Ascomycota</taxon>
        <taxon>Pezizomycotina</taxon>
        <taxon>Sordariomycetes</taxon>
        <taxon>Sordariomycetidae</taxon>
        <taxon>Sordariales</taxon>
        <taxon>Sordariales incertae sedis</taxon>
        <taxon>Madurella</taxon>
    </lineage>
</organism>
<dbReference type="EMBL" id="BAAFSV010000004">
    <property type="protein sequence ID" value="GAB1317050.1"/>
    <property type="molecule type" value="Genomic_DNA"/>
</dbReference>
<accession>A0ABQ0GH87</accession>
<name>A0ABQ0GH87_9PEZI</name>
<protein>
    <submittedName>
        <fullName evidence="2">Uncharacterized protein</fullName>
    </submittedName>
</protein>
<evidence type="ECO:0000313" key="2">
    <source>
        <dbReference type="EMBL" id="GAB1317050.1"/>
    </source>
</evidence>
<feature type="compositionally biased region" description="Polar residues" evidence="1">
    <location>
        <begin position="375"/>
        <end position="387"/>
    </location>
</feature>
<dbReference type="RefSeq" id="XP_070918781.1">
    <property type="nucleotide sequence ID" value="XM_071062680.1"/>
</dbReference>